<feature type="compositionally biased region" description="Polar residues" evidence="1">
    <location>
        <begin position="73"/>
        <end position="85"/>
    </location>
</feature>
<organism evidence="2 3">
    <name type="scientific">Pleurodeles waltl</name>
    <name type="common">Iberian ribbed newt</name>
    <dbReference type="NCBI Taxonomy" id="8319"/>
    <lineage>
        <taxon>Eukaryota</taxon>
        <taxon>Metazoa</taxon>
        <taxon>Chordata</taxon>
        <taxon>Craniata</taxon>
        <taxon>Vertebrata</taxon>
        <taxon>Euteleostomi</taxon>
        <taxon>Amphibia</taxon>
        <taxon>Batrachia</taxon>
        <taxon>Caudata</taxon>
        <taxon>Salamandroidea</taxon>
        <taxon>Salamandridae</taxon>
        <taxon>Pleurodelinae</taxon>
        <taxon>Pleurodeles</taxon>
    </lineage>
</organism>
<accession>A0AAV7RYG6</accession>
<comment type="caution">
    <text evidence="2">The sequence shown here is derived from an EMBL/GenBank/DDBJ whole genome shotgun (WGS) entry which is preliminary data.</text>
</comment>
<dbReference type="EMBL" id="JANPWB010000009">
    <property type="protein sequence ID" value="KAJ1157546.1"/>
    <property type="molecule type" value="Genomic_DNA"/>
</dbReference>
<gene>
    <name evidence="2" type="ORF">NDU88_010253</name>
</gene>
<evidence type="ECO:0000313" key="2">
    <source>
        <dbReference type="EMBL" id="KAJ1157546.1"/>
    </source>
</evidence>
<evidence type="ECO:0000313" key="3">
    <source>
        <dbReference type="Proteomes" id="UP001066276"/>
    </source>
</evidence>
<reference evidence="2" key="1">
    <citation type="journal article" date="2022" name="bioRxiv">
        <title>Sequencing and chromosome-scale assembly of the giantPleurodeles waltlgenome.</title>
        <authorList>
            <person name="Brown T."/>
            <person name="Elewa A."/>
            <person name="Iarovenko S."/>
            <person name="Subramanian E."/>
            <person name="Araus A.J."/>
            <person name="Petzold A."/>
            <person name="Susuki M."/>
            <person name="Suzuki K.-i.T."/>
            <person name="Hayashi T."/>
            <person name="Toyoda A."/>
            <person name="Oliveira C."/>
            <person name="Osipova E."/>
            <person name="Leigh N.D."/>
            <person name="Simon A."/>
            <person name="Yun M.H."/>
        </authorList>
    </citation>
    <scope>NUCLEOTIDE SEQUENCE</scope>
    <source>
        <strain evidence="2">20211129_DDA</strain>
        <tissue evidence="2">Liver</tissue>
    </source>
</reference>
<feature type="region of interest" description="Disordered" evidence="1">
    <location>
        <begin position="1"/>
        <end position="85"/>
    </location>
</feature>
<evidence type="ECO:0000256" key="1">
    <source>
        <dbReference type="SAM" id="MobiDB-lite"/>
    </source>
</evidence>
<dbReference type="AlphaFoldDB" id="A0AAV7RYG6"/>
<sequence>MRLSSPEGEEEENAERGDGDALSMCKSEEGTPTTTSRGEDTGPSFQEPKKRPSETEQGEEAPESEIKLKGSETFATRSSPATFQE</sequence>
<protein>
    <submittedName>
        <fullName evidence="2">Uncharacterized protein</fullName>
    </submittedName>
</protein>
<name>A0AAV7RYG6_PLEWA</name>
<proteinExistence type="predicted"/>
<keyword evidence="3" id="KW-1185">Reference proteome</keyword>
<dbReference type="Proteomes" id="UP001066276">
    <property type="component" value="Chromosome 5"/>
</dbReference>